<keyword evidence="9 12" id="KW-0067">ATP-binding</keyword>
<dbReference type="PIRSF" id="PIRSF000854">
    <property type="entry name" value="PEP_synthase"/>
    <property type="match status" value="1"/>
</dbReference>
<comment type="function">
    <text evidence="2 12">Catalyzes the phosphorylation of pyruvate to phosphoenolpyruvate.</text>
</comment>
<evidence type="ECO:0000256" key="9">
    <source>
        <dbReference type="ARBA" id="ARBA00022840"/>
    </source>
</evidence>
<accession>A0A915SKN2</accession>
<evidence type="ECO:0000256" key="5">
    <source>
        <dbReference type="ARBA" id="ARBA00022679"/>
    </source>
</evidence>
<dbReference type="Proteomes" id="UP001055553">
    <property type="component" value="Chromosome"/>
</dbReference>
<dbReference type="InterPro" id="IPR006319">
    <property type="entry name" value="PEP_synth"/>
</dbReference>
<dbReference type="InterPro" id="IPR000121">
    <property type="entry name" value="PEP_util_C"/>
</dbReference>
<protein>
    <recommendedName>
        <fullName evidence="12">Phosphoenolpyruvate synthase</fullName>
        <shortName evidence="12">PEP synthase</shortName>
        <ecNumber evidence="12">2.7.9.2</ecNumber>
    </recommendedName>
    <alternativeName>
        <fullName evidence="12">Pyruvate, water dikinase</fullName>
    </alternativeName>
</protein>
<dbReference type="Gene3D" id="3.30.470.20">
    <property type="entry name" value="ATP-grasp fold, B domain"/>
    <property type="match status" value="1"/>
</dbReference>
<dbReference type="Pfam" id="PF00391">
    <property type="entry name" value="PEP-utilizers"/>
    <property type="match status" value="1"/>
</dbReference>
<dbReference type="Gene3D" id="3.50.30.10">
    <property type="entry name" value="Phosphohistidine domain"/>
    <property type="match status" value="1"/>
</dbReference>
<dbReference type="InterPro" id="IPR023151">
    <property type="entry name" value="PEP_util_CS"/>
</dbReference>
<feature type="domain" description="PEP-utilising enzyme mobile" evidence="13">
    <location>
        <begin position="362"/>
        <end position="432"/>
    </location>
</feature>
<evidence type="ECO:0000256" key="12">
    <source>
        <dbReference type="PIRNR" id="PIRNR000854"/>
    </source>
</evidence>
<evidence type="ECO:0000259" key="13">
    <source>
        <dbReference type="Pfam" id="PF00391"/>
    </source>
</evidence>
<dbReference type="InterPro" id="IPR002192">
    <property type="entry name" value="PPDK_AMP/ATP-bd"/>
</dbReference>
<evidence type="ECO:0000256" key="8">
    <source>
        <dbReference type="ARBA" id="ARBA00022777"/>
    </source>
</evidence>
<dbReference type="PRINTS" id="PR01736">
    <property type="entry name" value="PHPHTRNFRASE"/>
</dbReference>
<evidence type="ECO:0000256" key="4">
    <source>
        <dbReference type="ARBA" id="ARBA00007837"/>
    </source>
</evidence>
<feature type="domain" description="PEP-utilising enzyme C-terminal" evidence="15">
    <location>
        <begin position="458"/>
        <end position="745"/>
    </location>
</feature>
<keyword evidence="17" id="KW-1185">Reference proteome</keyword>
<dbReference type="Pfam" id="PF02896">
    <property type="entry name" value="PEP-utilizers_C"/>
    <property type="match status" value="1"/>
</dbReference>
<keyword evidence="7 12" id="KW-0547">Nucleotide-binding</keyword>
<dbReference type="InterPro" id="IPR040442">
    <property type="entry name" value="Pyrv_kinase-like_dom_sf"/>
</dbReference>
<dbReference type="InterPro" id="IPR036637">
    <property type="entry name" value="Phosphohistidine_dom_sf"/>
</dbReference>
<dbReference type="FunFam" id="3.30.1490.20:FF:000010">
    <property type="entry name" value="Phosphoenolpyruvate synthase"/>
    <property type="match status" value="1"/>
</dbReference>
<dbReference type="InterPro" id="IPR013815">
    <property type="entry name" value="ATP_grasp_subdomain_1"/>
</dbReference>
<sequence>MVYVKWFKDISKDDVNIVGGKGANLGEMSKLNMPVPPGFVLTVDAYWKFVNDNNIYNKIKEILSKIDINNPAQLRKASNDIQDLFIHGNISEDLKNEILNNYKELSKIFNEDNTYVAVRSSATAEDMPNASFAGEQATYLNVKGENALLDSVKKCWASLWTARAINYRSIMNFSNDKVALAVVIQKQIFSKKSGVMFTAEPVNNDISKIIIEASWGLGEAIVSGEVIPDEYIVDKNTLQILNVKINQKKIMTVYDPDSLTKNINVSQDLQNTRCLSDDEIRRLAEYGKALEQHYGRPQDIEFAIDDNIYIVQTRAITTINNKVKDNINIDQKILLKGIAASPGIGTGKVKIIRSMDEFNKFEVGDILVTKMTNPDYEPLMAKASGIITDEGGHLSHAAIVSRELGKPAVVGTQKATELLKDGDIVTVDGTHGVVYEGKINLDLTKKEIAKNVVKSTPIEISATKIMAIADYPETISKVKDIVDGIGLLRMEFLVLRNRKHPRWYLDNNRLDEFTNMIEERLEEILRIIYPKTVIVRTLDMRTDEYKNLEGGEKEPIEANPMIGWHGIRRDLDQDAIFRAEIRAFKKLIKEKGFNNLWIMLPFVISWEEVYRAKQIIKEEGLIPGKDVKVGIMVETPAGALTIEDIIKNAGIDFISFGTNDLTQLTLGVDRNNELVQKLMDEGHPAVLELVSRVISICKKYNVYTSLCGQAGSRPDYAEKLVRFGIDSISVNVDAIELVREVVLRTEKKILLDSMYKYNK</sequence>
<proteinExistence type="inferred from homology"/>
<dbReference type="KEGG" id="naer:MJ1_0611"/>
<comment type="pathway">
    <text evidence="3 12">Carbohydrate biosynthesis; gluconeogenesis.</text>
</comment>
<dbReference type="EMBL" id="AP019769">
    <property type="protein sequence ID" value="BBL45758.1"/>
    <property type="molecule type" value="Genomic_DNA"/>
</dbReference>
<name>A0A915SKN2_9ARCH</name>
<dbReference type="Pfam" id="PF01326">
    <property type="entry name" value="PPDK_N"/>
    <property type="match status" value="1"/>
</dbReference>
<dbReference type="GeneID" id="74568556"/>
<keyword evidence="8 12" id="KW-0418">Kinase</keyword>
<dbReference type="Gene3D" id="3.30.1490.20">
    <property type="entry name" value="ATP-grasp fold, A domain"/>
    <property type="match status" value="1"/>
</dbReference>
<evidence type="ECO:0000256" key="11">
    <source>
        <dbReference type="ARBA" id="ARBA00047700"/>
    </source>
</evidence>
<dbReference type="NCBIfam" id="TIGR01418">
    <property type="entry name" value="PEP_synth"/>
    <property type="match status" value="1"/>
</dbReference>
<dbReference type="NCBIfam" id="NF005057">
    <property type="entry name" value="PRK06464.1"/>
    <property type="match status" value="1"/>
</dbReference>
<dbReference type="GO" id="GO:0005524">
    <property type="term" value="F:ATP binding"/>
    <property type="evidence" value="ECO:0007669"/>
    <property type="project" value="UniProtKB-KW"/>
</dbReference>
<evidence type="ECO:0000256" key="3">
    <source>
        <dbReference type="ARBA" id="ARBA00004742"/>
    </source>
</evidence>
<dbReference type="PANTHER" id="PTHR43030">
    <property type="entry name" value="PHOSPHOENOLPYRUVATE SYNTHASE"/>
    <property type="match status" value="1"/>
</dbReference>
<evidence type="ECO:0000259" key="14">
    <source>
        <dbReference type="Pfam" id="PF01326"/>
    </source>
</evidence>
<dbReference type="PROSITE" id="PS00742">
    <property type="entry name" value="PEP_ENZYMES_2"/>
    <property type="match status" value="1"/>
</dbReference>
<keyword evidence="5 12" id="KW-0808">Transferase</keyword>
<dbReference type="SUPFAM" id="SSF52009">
    <property type="entry name" value="Phosphohistidine domain"/>
    <property type="match status" value="1"/>
</dbReference>
<comment type="cofactor">
    <cofactor evidence="1 12">
        <name>Mg(2+)</name>
        <dbReference type="ChEBI" id="CHEBI:18420"/>
    </cofactor>
</comment>
<organism evidence="16 17">
    <name type="scientific">Nanobdella aerobiophila</name>
    <dbReference type="NCBI Taxonomy" id="2586965"/>
    <lineage>
        <taxon>Archaea</taxon>
        <taxon>Nanobdellota</taxon>
        <taxon>Nanobdellia</taxon>
        <taxon>Nanobdellales</taxon>
        <taxon>Nanobdellaceae</taxon>
        <taxon>Nanobdella</taxon>
    </lineage>
</organism>
<evidence type="ECO:0000256" key="1">
    <source>
        <dbReference type="ARBA" id="ARBA00001946"/>
    </source>
</evidence>
<dbReference type="PANTHER" id="PTHR43030:SF1">
    <property type="entry name" value="PHOSPHOENOLPYRUVATE SYNTHASE"/>
    <property type="match status" value="1"/>
</dbReference>
<evidence type="ECO:0000313" key="17">
    <source>
        <dbReference type="Proteomes" id="UP001055553"/>
    </source>
</evidence>
<gene>
    <name evidence="16" type="ORF">MJ1_0611</name>
</gene>
<dbReference type="GO" id="GO:0046872">
    <property type="term" value="F:metal ion binding"/>
    <property type="evidence" value="ECO:0007669"/>
    <property type="project" value="UniProtKB-KW"/>
</dbReference>
<dbReference type="SUPFAM" id="SSF51621">
    <property type="entry name" value="Phosphoenolpyruvate/pyruvate domain"/>
    <property type="match status" value="1"/>
</dbReference>
<dbReference type="InterPro" id="IPR008279">
    <property type="entry name" value="PEP-util_enz_mobile_dom"/>
</dbReference>
<dbReference type="InterPro" id="IPR015813">
    <property type="entry name" value="Pyrv/PenolPyrv_kinase-like_dom"/>
</dbReference>
<comment type="similarity">
    <text evidence="4 12">Belongs to the PEP-utilizing enzyme family.</text>
</comment>
<keyword evidence="10 12" id="KW-0460">Magnesium</keyword>
<evidence type="ECO:0000256" key="2">
    <source>
        <dbReference type="ARBA" id="ARBA00002988"/>
    </source>
</evidence>
<dbReference type="EC" id="2.7.9.2" evidence="12"/>
<evidence type="ECO:0000256" key="10">
    <source>
        <dbReference type="ARBA" id="ARBA00022842"/>
    </source>
</evidence>
<evidence type="ECO:0000256" key="7">
    <source>
        <dbReference type="ARBA" id="ARBA00022741"/>
    </source>
</evidence>
<dbReference type="SUPFAM" id="SSF56059">
    <property type="entry name" value="Glutathione synthetase ATP-binding domain-like"/>
    <property type="match status" value="1"/>
</dbReference>
<keyword evidence="6 12" id="KW-0479">Metal-binding</keyword>
<dbReference type="AlphaFoldDB" id="A0A915SKN2"/>
<feature type="domain" description="Pyruvate phosphate dikinase AMP/ATP-binding" evidence="14">
    <location>
        <begin position="16"/>
        <end position="327"/>
    </location>
</feature>
<comment type="catalytic activity">
    <reaction evidence="11 12">
        <text>pyruvate + ATP + H2O = phosphoenolpyruvate + AMP + phosphate + 2 H(+)</text>
        <dbReference type="Rhea" id="RHEA:11364"/>
        <dbReference type="ChEBI" id="CHEBI:15361"/>
        <dbReference type="ChEBI" id="CHEBI:15377"/>
        <dbReference type="ChEBI" id="CHEBI:15378"/>
        <dbReference type="ChEBI" id="CHEBI:30616"/>
        <dbReference type="ChEBI" id="CHEBI:43474"/>
        <dbReference type="ChEBI" id="CHEBI:58702"/>
        <dbReference type="ChEBI" id="CHEBI:456215"/>
        <dbReference type="EC" id="2.7.9.2"/>
    </reaction>
</comment>
<reference evidence="17" key="1">
    <citation type="journal article" date="2022" name="Int. J. Syst. Evol. Microbiol.">
        <title>Nanobdella aerobiophila gen. nov., sp. nov., a thermoacidophilic, obligate ectosymbiotic archaeon, and proposal of Nanobdellaceae fam. nov., Nanobdellales ord. nov. and Nanobdellia class. nov.</title>
        <authorList>
            <person name="Kato S."/>
            <person name="Ogasawara A."/>
            <person name="Itoh T."/>
            <person name="Sakai H.D."/>
            <person name="Shimizu M."/>
            <person name="Yuki M."/>
            <person name="Kaneko M."/>
            <person name="Takashina T."/>
            <person name="Ohkuma M."/>
        </authorList>
    </citation>
    <scope>NUCLEOTIDE SEQUENCE [LARGE SCALE GENOMIC DNA]</scope>
    <source>
        <strain evidence="17">MJ1</strain>
    </source>
</reference>
<dbReference type="GO" id="GO:0008986">
    <property type="term" value="F:pyruvate, water dikinase activity"/>
    <property type="evidence" value="ECO:0007669"/>
    <property type="project" value="UniProtKB-EC"/>
</dbReference>
<evidence type="ECO:0000259" key="15">
    <source>
        <dbReference type="Pfam" id="PF02896"/>
    </source>
</evidence>
<dbReference type="Gene3D" id="3.20.20.60">
    <property type="entry name" value="Phosphoenolpyruvate-binding domains"/>
    <property type="match status" value="1"/>
</dbReference>
<evidence type="ECO:0000256" key="6">
    <source>
        <dbReference type="ARBA" id="ARBA00022723"/>
    </source>
</evidence>
<evidence type="ECO:0000313" key="16">
    <source>
        <dbReference type="EMBL" id="BBL45758.1"/>
    </source>
</evidence>
<dbReference type="RefSeq" id="WP_258393071.1">
    <property type="nucleotide sequence ID" value="NZ_AP019769.1"/>
</dbReference>